<evidence type="ECO:0000259" key="2">
    <source>
        <dbReference type="PROSITE" id="PS51182"/>
    </source>
</evidence>
<evidence type="ECO:0000256" key="1">
    <source>
        <dbReference type="SAM" id="MobiDB-lite"/>
    </source>
</evidence>
<accession>A0A5N5T4M5</accession>
<dbReference type="InterPro" id="IPR035892">
    <property type="entry name" value="C2_domain_sf"/>
</dbReference>
<proteinExistence type="predicted"/>
<dbReference type="GO" id="GO:0051896">
    <property type="term" value="P:regulation of phosphatidylinositol 3-kinase/protein kinase B signal transduction"/>
    <property type="evidence" value="ECO:0007669"/>
    <property type="project" value="TreeGrafter"/>
</dbReference>
<dbReference type="PANTHER" id="PTHR12305">
    <property type="entry name" value="PHOSPHATASE WITH HOMOLOGY TO TENSIN"/>
    <property type="match status" value="1"/>
</dbReference>
<protein>
    <recommendedName>
        <fullName evidence="2">C2 tensin-type domain-containing protein</fullName>
    </recommendedName>
</protein>
<feature type="non-terminal residue" evidence="3">
    <location>
        <position position="262"/>
    </location>
</feature>
<feature type="domain" description="C2 tensin-type" evidence="2">
    <location>
        <begin position="26"/>
        <end position="206"/>
    </location>
</feature>
<dbReference type="InterPro" id="IPR014020">
    <property type="entry name" value="Tensin_C2-dom"/>
</dbReference>
<dbReference type="GO" id="GO:0005886">
    <property type="term" value="C:plasma membrane"/>
    <property type="evidence" value="ECO:0007669"/>
    <property type="project" value="TreeGrafter"/>
</dbReference>
<dbReference type="GO" id="GO:0046856">
    <property type="term" value="P:phosphatidylinositol dephosphorylation"/>
    <property type="evidence" value="ECO:0007669"/>
    <property type="project" value="TreeGrafter"/>
</dbReference>
<dbReference type="Pfam" id="PF10409">
    <property type="entry name" value="PTEN_C2"/>
    <property type="match status" value="1"/>
</dbReference>
<name>A0A5N5T4M5_9CRUS</name>
<organism evidence="3 4">
    <name type="scientific">Armadillidium nasatum</name>
    <dbReference type="NCBI Taxonomy" id="96803"/>
    <lineage>
        <taxon>Eukaryota</taxon>
        <taxon>Metazoa</taxon>
        <taxon>Ecdysozoa</taxon>
        <taxon>Arthropoda</taxon>
        <taxon>Crustacea</taxon>
        <taxon>Multicrustacea</taxon>
        <taxon>Malacostraca</taxon>
        <taxon>Eumalacostraca</taxon>
        <taxon>Peracarida</taxon>
        <taxon>Isopoda</taxon>
        <taxon>Oniscidea</taxon>
        <taxon>Crinocheta</taxon>
        <taxon>Armadillidiidae</taxon>
        <taxon>Armadillidium</taxon>
    </lineage>
</organism>
<dbReference type="GO" id="GO:0042995">
    <property type="term" value="C:cell projection"/>
    <property type="evidence" value="ECO:0007669"/>
    <property type="project" value="TreeGrafter"/>
</dbReference>
<dbReference type="OrthoDB" id="16692at2759"/>
<feature type="non-terminal residue" evidence="3">
    <location>
        <position position="1"/>
    </location>
</feature>
<dbReference type="GO" id="GO:0004725">
    <property type="term" value="F:protein tyrosine phosphatase activity"/>
    <property type="evidence" value="ECO:0007669"/>
    <property type="project" value="TreeGrafter"/>
</dbReference>
<dbReference type="GO" id="GO:0005634">
    <property type="term" value="C:nucleus"/>
    <property type="evidence" value="ECO:0007669"/>
    <property type="project" value="TreeGrafter"/>
</dbReference>
<dbReference type="SMART" id="SM01326">
    <property type="entry name" value="PTEN_C2"/>
    <property type="match status" value="1"/>
</dbReference>
<dbReference type="Proteomes" id="UP000326759">
    <property type="component" value="Unassembled WGS sequence"/>
</dbReference>
<dbReference type="GO" id="GO:0043491">
    <property type="term" value="P:phosphatidylinositol 3-kinase/protein kinase B signal transduction"/>
    <property type="evidence" value="ECO:0007669"/>
    <property type="project" value="TreeGrafter"/>
</dbReference>
<reference evidence="3 4" key="1">
    <citation type="journal article" date="2019" name="PLoS Biol.">
        <title>Sex chromosomes control vertical transmission of feminizing Wolbachia symbionts in an isopod.</title>
        <authorList>
            <person name="Becking T."/>
            <person name="Chebbi M.A."/>
            <person name="Giraud I."/>
            <person name="Moumen B."/>
            <person name="Laverre T."/>
            <person name="Caubet Y."/>
            <person name="Peccoud J."/>
            <person name="Gilbert C."/>
            <person name="Cordaux R."/>
        </authorList>
    </citation>
    <scope>NUCLEOTIDE SEQUENCE [LARGE SCALE GENOMIC DNA]</scope>
    <source>
        <strain evidence="3">ANa2</strain>
        <tissue evidence="3">Whole body excluding digestive tract and cuticle</tissue>
    </source>
</reference>
<evidence type="ECO:0000313" key="3">
    <source>
        <dbReference type="EMBL" id="KAB7501511.1"/>
    </source>
</evidence>
<gene>
    <name evidence="3" type="ORF">Anas_06612</name>
</gene>
<evidence type="ECO:0000313" key="4">
    <source>
        <dbReference type="Proteomes" id="UP000326759"/>
    </source>
</evidence>
<dbReference type="InterPro" id="IPR051281">
    <property type="entry name" value="Dual-spec_lipid-protein_phosph"/>
</dbReference>
<dbReference type="Gene3D" id="2.60.40.1110">
    <property type="match status" value="1"/>
</dbReference>
<dbReference type="AlphaFoldDB" id="A0A5N5T4M5"/>
<dbReference type="SUPFAM" id="SSF49562">
    <property type="entry name" value="C2 domain (Calcium/lipid-binding domain, CaLB)"/>
    <property type="match status" value="1"/>
</dbReference>
<comment type="caution">
    <text evidence="3">The sequence shown here is derived from an EMBL/GenBank/DDBJ whole genome shotgun (WGS) entry which is preliminary data.</text>
</comment>
<dbReference type="GO" id="GO:0016314">
    <property type="term" value="F:phosphatidylinositol-3,4,5-trisphosphate 3-phosphatase activity"/>
    <property type="evidence" value="ECO:0007669"/>
    <property type="project" value="TreeGrafter"/>
</dbReference>
<dbReference type="EMBL" id="SEYY01010369">
    <property type="protein sequence ID" value="KAB7501511.1"/>
    <property type="molecule type" value="Genomic_DNA"/>
</dbReference>
<feature type="compositionally biased region" description="Acidic residues" evidence="1">
    <location>
        <begin position="241"/>
        <end position="262"/>
    </location>
</feature>
<feature type="compositionally biased region" description="Polar residues" evidence="1">
    <location>
        <begin position="228"/>
        <end position="240"/>
    </location>
</feature>
<dbReference type="GO" id="GO:0048870">
    <property type="term" value="P:cell motility"/>
    <property type="evidence" value="ECO:0007669"/>
    <property type="project" value="TreeGrafter"/>
</dbReference>
<keyword evidence="4" id="KW-1185">Reference proteome</keyword>
<feature type="region of interest" description="Disordered" evidence="1">
    <location>
        <begin position="224"/>
        <end position="262"/>
    </location>
</feature>
<sequence length="262" mass="29905">GVTIPSQRRYVEYYAKLVSNGFKYKPYFVRLKEVRMPSPIYNMNSDILFPELYVTVSSHGHESYNSQMSELKKGLDTIVLKVREHEAPPIKGDVKIELKRTNIVRRNEKIFSVWLNTHFIYEEGKKLTNGVEPLLLYTNKNSNKKSIRQSVCSSSSSNSGSIDTSLGTEFEVVTLLTKDQLDKANKDVHHKLLPKDFKVELHWLMSYGGDEEERRSLNENMRGVVVGRSNSPMLTPSGTSSDDDDEEEEEDDDDDGTDWDSG</sequence>
<dbReference type="PROSITE" id="PS51182">
    <property type="entry name" value="C2_TENSIN"/>
    <property type="match status" value="1"/>
</dbReference>
<dbReference type="GO" id="GO:0005829">
    <property type="term" value="C:cytosol"/>
    <property type="evidence" value="ECO:0007669"/>
    <property type="project" value="TreeGrafter"/>
</dbReference>
<dbReference type="PANTHER" id="PTHR12305:SF81">
    <property type="entry name" value="PHOSPHATIDYLINOSITOL 3,4,5-TRISPHOSPHATE 3-PHOSPHATASE AND DUAL-SPECIFICITY PROTEIN PHOSPHATASE PTEN"/>
    <property type="match status" value="1"/>
</dbReference>